<evidence type="ECO:0000256" key="2">
    <source>
        <dbReference type="ARBA" id="ARBA00022908"/>
    </source>
</evidence>
<dbReference type="Pfam" id="PF13495">
    <property type="entry name" value="Phage_int_SAM_4"/>
    <property type="match status" value="1"/>
</dbReference>
<evidence type="ECO:0000313" key="9">
    <source>
        <dbReference type="Proteomes" id="UP000029644"/>
    </source>
</evidence>
<keyword evidence="3 5" id="KW-0238">DNA-binding</keyword>
<dbReference type="InterPro" id="IPR010998">
    <property type="entry name" value="Integrase_recombinase_N"/>
</dbReference>
<feature type="domain" description="Tyr recombinase" evidence="6">
    <location>
        <begin position="183"/>
        <end position="355"/>
    </location>
</feature>
<evidence type="ECO:0000256" key="4">
    <source>
        <dbReference type="ARBA" id="ARBA00023172"/>
    </source>
</evidence>
<dbReference type="PROSITE" id="PS51898">
    <property type="entry name" value="TYR_RECOMBINASE"/>
    <property type="match status" value="1"/>
</dbReference>
<dbReference type="Gene3D" id="1.10.150.130">
    <property type="match status" value="1"/>
</dbReference>
<reference evidence="8 9" key="1">
    <citation type="journal article" date="2014" name="Genome Announc.">
        <title>Draft Genome Sequences of Marine Flavobacterium Algibacter lectus Strains SS8 and NR4.</title>
        <authorList>
            <person name="Takatani N."/>
            <person name="Nakanishi M."/>
            <person name="Meirelles P."/>
            <person name="Mino S."/>
            <person name="Suda W."/>
            <person name="Oshima K."/>
            <person name="Hattori M."/>
            <person name="Ohkuma M."/>
            <person name="Hosokawa M."/>
            <person name="Miyashita K."/>
            <person name="Thompson F.L."/>
            <person name="Niwa A."/>
            <person name="Sawabe T."/>
            <person name="Sawabe T."/>
        </authorList>
    </citation>
    <scope>NUCLEOTIDE SEQUENCE [LARGE SCALE GENOMIC DNA]</scope>
    <source>
        <strain evidence="8 9">JCM 19300</strain>
    </source>
</reference>
<feature type="domain" description="Core-binding (CB)" evidence="7">
    <location>
        <begin position="81"/>
        <end position="166"/>
    </location>
</feature>
<dbReference type="AlphaFoldDB" id="A0A090VP58"/>
<dbReference type="RefSeq" id="WP_042507017.1">
    <property type="nucleotide sequence ID" value="NZ_BBNQ01000035.1"/>
</dbReference>
<organism evidence="8 9">
    <name type="scientific">Algibacter lectus</name>
    <dbReference type="NCBI Taxonomy" id="221126"/>
    <lineage>
        <taxon>Bacteria</taxon>
        <taxon>Pseudomonadati</taxon>
        <taxon>Bacteroidota</taxon>
        <taxon>Flavobacteriia</taxon>
        <taxon>Flavobacteriales</taxon>
        <taxon>Flavobacteriaceae</taxon>
        <taxon>Algibacter</taxon>
    </lineage>
</organism>
<dbReference type="GO" id="GO:0006310">
    <property type="term" value="P:DNA recombination"/>
    <property type="evidence" value="ECO:0007669"/>
    <property type="project" value="UniProtKB-KW"/>
</dbReference>
<comment type="caution">
    <text evidence="8">The sequence shown here is derived from an EMBL/GenBank/DDBJ whole genome shotgun (WGS) entry which is preliminary data.</text>
</comment>
<dbReference type="GO" id="GO:0015074">
    <property type="term" value="P:DNA integration"/>
    <property type="evidence" value="ECO:0007669"/>
    <property type="project" value="UniProtKB-KW"/>
</dbReference>
<dbReference type="InterPro" id="IPR011010">
    <property type="entry name" value="DNA_brk_join_enz"/>
</dbReference>
<protein>
    <submittedName>
        <fullName evidence="8">Phage integrase</fullName>
    </submittedName>
</protein>
<keyword evidence="4" id="KW-0233">DNA recombination</keyword>
<dbReference type="EMBL" id="BBNQ01000035">
    <property type="protein sequence ID" value="GAL65109.1"/>
    <property type="molecule type" value="Genomic_DNA"/>
</dbReference>
<name>A0A090VP58_9FLAO</name>
<accession>A0A090VP58</accession>
<keyword evidence="2" id="KW-0229">DNA integration</keyword>
<dbReference type="Proteomes" id="UP000029644">
    <property type="component" value="Unassembled WGS sequence"/>
</dbReference>
<dbReference type="InterPro" id="IPR002104">
    <property type="entry name" value="Integrase_catalytic"/>
</dbReference>
<gene>
    <name evidence="8" type="ORF">JCM19300_4527</name>
</gene>
<dbReference type="GO" id="GO:0003677">
    <property type="term" value="F:DNA binding"/>
    <property type="evidence" value="ECO:0007669"/>
    <property type="project" value="UniProtKB-UniRule"/>
</dbReference>
<dbReference type="InterPro" id="IPR013762">
    <property type="entry name" value="Integrase-like_cat_sf"/>
</dbReference>
<dbReference type="PANTHER" id="PTHR30349">
    <property type="entry name" value="PHAGE INTEGRASE-RELATED"/>
    <property type="match status" value="1"/>
</dbReference>
<proteinExistence type="inferred from homology"/>
<dbReference type="SUPFAM" id="SSF56349">
    <property type="entry name" value="DNA breaking-rejoining enzymes"/>
    <property type="match status" value="1"/>
</dbReference>
<comment type="similarity">
    <text evidence="1">Belongs to the 'phage' integrase family.</text>
</comment>
<evidence type="ECO:0000256" key="5">
    <source>
        <dbReference type="PROSITE-ProRule" id="PRU01248"/>
    </source>
</evidence>
<dbReference type="InterPro" id="IPR050090">
    <property type="entry name" value="Tyrosine_recombinase_XerCD"/>
</dbReference>
<dbReference type="OrthoDB" id="9801717at2"/>
<evidence type="ECO:0000256" key="3">
    <source>
        <dbReference type="ARBA" id="ARBA00023125"/>
    </source>
</evidence>
<sequence>MQPIIYQPFKEAKRIKVYIPYKLFKLRNAIKQMDSSFWHPNQKLWSVINTPKNFKSLEKLFDGNYKIEKDIRFTPVPTVLLTENALEALFELEKALVLKQYSASSIKVYKKMFTVFLGKFMQRDLKEVNKEDIEGFVYELIKKSHISESYQNQLINAIKAYYEHALKMPREYYDIQRPKKARSIPNVLSKSEVLNIIQSPKNIKHRAILCTIYSSGLRISELINLRIADVHSKDGYLFIKDSKGKKDRKTILSEQLVLLLRAYYKQYKPSYWLFEGQTGGQYSTTSIRSIFRKSVVETNSNPWATVHTLRHSFATHCIENNVNIRHLQNMLGHSSPKTTEIYTRTIEINNKTITSPFDSLLKNSTLQT</sequence>
<evidence type="ECO:0000313" key="8">
    <source>
        <dbReference type="EMBL" id="GAL65109.1"/>
    </source>
</evidence>
<dbReference type="InterPro" id="IPR044068">
    <property type="entry name" value="CB"/>
</dbReference>
<dbReference type="InterPro" id="IPR004107">
    <property type="entry name" value="Integrase_SAM-like_N"/>
</dbReference>
<dbReference type="Gene3D" id="1.10.443.10">
    <property type="entry name" value="Intergrase catalytic core"/>
    <property type="match status" value="1"/>
</dbReference>
<dbReference type="PROSITE" id="PS51900">
    <property type="entry name" value="CB"/>
    <property type="match status" value="1"/>
</dbReference>
<evidence type="ECO:0000259" key="6">
    <source>
        <dbReference type="PROSITE" id="PS51898"/>
    </source>
</evidence>
<dbReference type="PANTHER" id="PTHR30349:SF64">
    <property type="entry name" value="PROPHAGE INTEGRASE INTD-RELATED"/>
    <property type="match status" value="1"/>
</dbReference>
<dbReference type="Pfam" id="PF00589">
    <property type="entry name" value="Phage_integrase"/>
    <property type="match status" value="1"/>
</dbReference>
<evidence type="ECO:0000256" key="1">
    <source>
        <dbReference type="ARBA" id="ARBA00008857"/>
    </source>
</evidence>
<evidence type="ECO:0000259" key="7">
    <source>
        <dbReference type="PROSITE" id="PS51900"/>
    </source>
</evidence>